<reference evidence="3" key="1">
    <citation type="submission" date="2012-12" db="EMBL/GenBank/DDBJ databases">
        <authorList>
            <person name="Hellsten U."/>
            <person name="Grimwood J."/>
            <person name="Chapman J.A."/>
            <person name="Shapiro H."/>
            <person name="Aerts A."/>
            <person name="Otillar R.P."/>
            <person name="Terry A.Y."/>
            <person name="Boore J.L."/>
            <person name="Simakov O."/>
            <person name="Marletaz F."/>
            <person name="Cho S.-J."/>
            <person name="Edsinger-Gonzales E."/>
            <person name="Havlak P."/>
            <person name="Kuo D.-H."/>
            <person name="Larsson T."/>
            <person name="Lv J."/>
            <person name="Arendt D."/>
            <person name="Savage R."/>
            <person name="Osoegawa K."/>
            <person name="de Jong P."/>
            <person name="Lindberg D.R."/>
            <person name="Seaver E.C."/>
            <person name="Weisblat D.A."/>
            <person name="Putnam N.H."/>
            <person name="Grigoriev I.V."/>
            <person name="Rokhsar D.S."/>
        </authorList>
    </citation>
    <scope>NUCLEOTIDE SEQUENCE</scope>
    <source>
        <strain evidence="3">I ESC-2004</strain>
    </source>
</reference>
<proteinExistence type="predicted"/>
<reference evidence="2" key="3">
    <citation type="submission" date="2015-06" db="UniProtKB">
        <authorList>
            <consortium name="EnsemblMetazoa"/>
        </authorList>
    </citation>
    <scope>IDENTIFICATION</scope>
</reference>
<keyword evidence="3" id="KW-1185">Reference proteome</keyword>
<dbReference type="Proteomes" id="UP000014760">
    <property type="component" value="Unassembled WGS sequence"/>
</dbReference>
<protein>
    <submittedName>
        <fullName evidence="1 2">Uncharacterized protein</fullName>
    </submittedName>
</protein>
<accession>R7UUV4</accession>
<gene>
    <name evidence="1" type="ORF">CAPTEDRAFT_206321</name>
</gene>
<sequence length="134" mass="15202">MANPLWAKPRSLFKSNRTLTAQNNAMLDLTVPFNDLLKLVPAPSDIYNGWRPINDIRNREILVTAEVTETVTGITLTGNDTMKMANTKYKLKFMDICPVNFKKGLVYTGFVSYPYKEIPISKFEFFFTAAIVAI</sequence>
<reference evidence="1 3" key="2">
    <citation type="journal article" date="2013" name="Nature">
        <title>Insights into bilaterian evolution from three spiralian genomes.</title>
        <authorList>
            <person name="Simakov O."/>
            <person name="Marletaz F."/>
            <person name="Cho S.J."/>
            <person name="Edsinger-Gonzales E."/>
            <person name="Havlak P."/>
            <person name="Hellsten U."/>
            <person name="Kuo D.H."/>
            <person name="Larsson T."/>
            <person name="Lv J."/>
            <person name="Arendt D."/>
            <person name="Savage R."/>
            <person name="Osoegawa K."/>
            <person name="de Jong P."/>
            <person name="Grimwood J."/>
            <person name="Chapman J.A."/>
            <person name="Shapiro H."/>
            <person name="Aerts A."/>
            <person name="Otillar R.P."/>
            <person name="Terry A.Y."/>
            <person name="Boore J.L."/>
            <person name="Grigoriev I.V."/>
            <person name="Lindberg D.R."/>
            <person name="Seaver E.C."/>
            <person name="Weisblat D.A."/>
            <person name="Putnam N.H."/>
            <person name="Rokhsar D.S."/>
        </authorList>
    </citation>
    <scope>NUCLEOTIDE SEQUENCE</scope>
    <source>
        <strain evidence="1 3">I ESC-2004</strain>
    </source>
</reference>
<organism evidence="1">
    <name type="scientific">Capitella teleta</name>
    <name type="common">Polychaete worm</name>
    <dbReference type="NCBI Taxonomy" id="283909"/>
    <lineage>
        <taxon>Eukaryota</taxon>
        <taxon>Metazoa</taxon>
        <taxon>Spiralia</taxon>
        <taxon>Lophotrochozoa</taxon>
        <taxon>Annelida</taxon>
        <taxon>Polychaeta</taxon>
        <taxon>Sedentaria</taxon>
        <taxon>Scolecida</taxon>
        <taxon>Capitellidae</taxon>
        <taxon>Capitella</taxon>
    </lineage>
</organism>
<evidence type="ECO:0000313" key="1">
    <source>
        <dbReference type="EMBL" id="ELU10418.1"/>
    </source>
</evidence>
<evidence type="ECO:0000313" key="3">
    <source>
        <dbReference type="Proteomes" id="UP000014760"/>
    </source>
</evidence>
<name>R7UUV4_CAPTE</name>
<dbReference type="EMBL" id="AMQN01020650">
    <property type="status" value="NOT_ANNOTATED_CDS"/>
    <property type="molecule type" value="Genomic_DNA"/>
</dbReference>
<dbReference type="OrthoDB" id="9998011at2759"/>
<dbReference type="EMBL" id="KB297496">
    <property type="protein sequence ID" value="ELU10418.1"/>
    <property type="molecule type" value="Genomic_DNA"/>
</dbReference>
<dbReference type="AlphaFoldDB" id="R7UUV4"/>
<dbReference type="HOGENOM" id="CLU_1898190_0_0_1"/>
<evidence type="ECO:0000313" key="2">
    <source>
        <dbReference type="EnsemblMetazoa" id="CapteP206321"/>
    </source>
</evidence>
<dbReference type="EnsemblMetazoa" id="CapteT206321">
    <property type="protein sequence ID" value="CapteP206321"/>
    <property type="gene ID" value="CapteG206321"/>
</dbReference>